<keyword evidence="2" id="KW-0732">Signal</keyword>
<evidence type="ECO:0000256" key="1">
    <source>
        <dbReference type="SAM" id="MobiDB-lite"/>
    </source>
</evidence>
<proteinExistence type="predicted"/>
<feature type="region of interest" description="Disordered" evidence="1">
    <location>
        <begin position="318"/>
        <end position="340"/>
    </location>
</feature>
<dbReference type="SUPFAM" id="SSF50939">
    <property type="entry name" value="Sialidases"/>
    <property type="match status" value="2"/>
</dbReference>
<evidence type="ECO:0000256" key="2">
    <source>
        <dbReference type="SAM" id="SignalP"/>
    </source>
</evidence>
<organism evidence="3 4">
    <name type="scientific">Patulibacter brassicae</name>
    <dbReference type="NCBI Taxonomy" id="1705717"/>
    <lineage>
        <taxon>Bacteria</taxon>
        <taxon>Bacillati</taxon>
        <taxon>Actinomycetota</taxon>
        <taxon>Thermoleophilia</taxon>
        <taxon>Solirubrobacterales</taxon>
        <taxon>Patulibacteraceae</taxon>
        <taxon>Patulibacter</taxon>
    </lineage>
</organism>
<gene>
    <name evidence="3" type="ORF">SK069_03525</name>
</gene>
<dbReference type="EMBL" id="JAXAVX010000001">
    <property type="protein sequence ID" value="MDX8150653.1"/>
    <property type="molecule type" value="Genomic_DNA"/>
</dbReference>
<dbReference type="Proteomes" id="UP001277761">
    <property type="component" value="Unassembled WGS sequence"/>
</dbReference>
<dbReference type="EC" id="3.2.1.-" evidence="3"/>
<name>A0ABU4VFT7_9ACTN</name>
<dbReference type="InterPro" id="IPR036278">
    <property type="entry name" value="Sialidase_sf"/>
</dbReference>
<comment type="caution">
    <text evidence="3">The sequence shown here is derived from an EMBL/GenBank/DDBJ whole genome shotgun (WGS) entry which is preliminary data.</text>
</comment>
<dbReference type="GO" id="GO:0016798">
    <property type="term" value="F:hydrolase activity, acting on glycosyl bonds"/>
    <property type="evidence" value="ECO:0007669"/>
    <property type="project" value="UniProtKB-KW"/>
</dbReference>
<evidence type="ECO:0000313" key="4">
    <source>
        <dbReference type="Proteomes" id="UP001277761"/>
    </source>
</evidence>
<keyword evidence="3" id="KW-0326">Glycosidase</keyword>
<feature type="region of interest" description="Disordered" evidence="1">
    <location>
        <begin position="160"/>
        <end position="191"/>
    </location>
</feature>
<feature type="compositionally biased region" description="Polar residues" evidence="1">
    <location>
        <begin position="162"/>
        <end position="183"/>
    </location>
</feature>
<feature type="signal peptide" evidence="2">
    <location>
        <begin position="1"/>
        <end position="26"/>
    </location>
</feature>
<sequence length="1155" mass="117028">MLPRRWSSAALLPVLAALLPAAGALQSPPAADAAKRPTLSKGVYATPGYKGRKQPRTGPAPAPPSVTLATNGWKPDVLVDAAGTSHVVWVEKVDAQGAAVADDIVHYCRLPRGAKACDNPNQTPLPPAATPSEDYAGPRILQIGDGLVLLTARYPAVVQHPDGQTSDRTLYASTSTDGGTTWSPPRIVGTQGPQGGAIVWGGAASRISVISDTQTGGTVVQTVSPGNYTRASALVGPGDEAYSGRLALDGEQPVAAFSGLDGNAVLRRLPAGADPADPAAWTRQVVPGLSAVDLASGPRGVFLFGQPLGGGDWSVRPVTNGAAGAPEAPIPSPPGGTGRLGDFVQDGSGALHGFVRDTTGNALFQATSRDGGASWGPAKIAARAVGASGGLDDIAAAATADGGGLAVYRRDATGLTNGTIAAAAFGTLSPTGKPGAGALAGTGVPGAVAGCERAAFGALSVTPLTGCLLPSVDAAAPGAVVSDGPVDLNGLQLVPDAKVRITIDPRRRTIDSTGKVRVLLKGGGLSIELLHAELHLKLDGKAGSTLLDLDPSGLDLGGFPIAGRVRVLLTPTGVRIPITVALPGGFGGITGDATLLAEKDRGLTLESLKIAVKRAPLGPIEVRDLAISYTGASETWTGKATVGLPPQPGGAALGASVTFVKGRFTMGDFSIAPPFPGVLVGPQTYITQLRGGFGLDPVKIRVGASFGAIPVPPNLYTVLVRGDVEITVLGDTVQLVFRGTGEVADTVPMANVVVRASTDGYADLTAGYDVDLKVVAIKGDLQGFIDGTKGTFGTTASASVSVAGVPTTGGRFALSSKGVGICYSALGASIAGGYRFGEGIPDGVHLGATLSGCDLSDFEEPRTRARVRQVGAPAGTTVSVAGGTKVQNVELTGTGGAPDVVLQAPDGREVVPVDGTAAGSLRGAAVRMTLPAAERSVVILRDPTPGTWTVLPREGSPALRAVRVARDVKPVRVSAQVRAVRGRSARRELRYVVRDRGDAVVELAERSAGATGSAGGVLGRATRTRGTIRFAPGGLRGGKREIVATVSRGGVPVSTAVVARYTAPAPARLAAPRRVRVTATTTTTTVRWRAVGGARGYLVRVRGARSKRVVARIVGRSRSAVVPGIGTRDGRVTATVVARDRDGRSGRPGSGRARR</sequence>
<accession>A0ABU4VFT7</accession>
<evidence type="ECO:0000313" key="3">
    <source>
        <dbReference type="EMBL" id="MDX8150653.1"/>
    </source>
</evidence>
<feature type="chain" id="PRO_5046354377" evidence="2">
    <location>
        <begin position="27"/>
        <end position="1155"/>
    </location>
</feature>
<keyword evidence="3" id="KW-0378">Hydrolase</keyword>
<protein>
    <submittedName>
        <fullName evidence="3">Sialidase family protein</fullName>
        <ecNumber evidence="3">3.2.1.-</ecNumber>
    </submittedName>
</protein>
<feature type="region of interest" description="Disordered" evidence="1">
    <location>
        <begin position="28"/>
        <end position="68"/>
    </location>
</feature>
<dbReference type="RefSeq" id="WP_319952798.1">
    <property type="nucleotide sequence ID" value="NZ_JAXAVX010000001.1"/>
</dbReference>
<keyword evidence="4" id="KW-1185">Reference proteome</keyword>
<dbReference type="CDD" id="cd15482">
    <property type="entry name" value="Sialidase_non-viral"/>
    <property type="match status" value="1"/>
</dbReference>
<reference evidence="3 4" key="1">
    <citation type="submission" date="2023-11" db="EMBL/GenBank/DDBJ databases">
        <authorList>
            <person name="Xu M."/>
            <person name="Jiang T."/>
        </authorList>
    </citation>
    <scope>NUCLEOTIDE SEQUENCE [LARGE SCALE GENOMIC DNA]</scope>
    <source>
        <strain evidence="3 4">SD</strain>
    </source>
</reference>